<reference evidence="1 2" key="1">
    <citation type="journal article" date="2019" name="Nat. Ecol. Evol.">
        <title>Megaphylogeny resolves global patterns of mushroom evolution.</title>
        <authorList>
            <person name="Varga T."/>
            <person name="Krizsan K."/>
            <person name="Foldi C."/>
            <person name="Dima B."/>
            <person name="Sanchez-Garcia M."/>
            <person name="Sanchez-Ramirez S."/>
            <person name="Szollosi G.J."/>
            <person name="Szarkandi J.G."/>
            <person name="Papp V."/>
            <person name="Albert L."/>
            <person name="Andreopoulos W."/>
            <person name="Angelini C."/>
            <person name="Antonin V."/>
            <person name="Barry K.W."/>
            <person name="Bougher N.L."/>
            <person name="Buchanan P."/>
            <person name="Buyck B."/>
            <person name="Bense V."/>
            <person name="Catcheside P."/>
            <person name="Chovatia M."/>
            <person name="Cooper J."/>
            <person name="Damon W."/>
            <person name="Desjardin D."/>
            <person name="Finy P."/>
            <person name="Geml J."/>
            <person name="Haridas S."/>
            <person name="Hughes K."/>
            <person name="Justo A."/>
            <person name="Karasinski D."/>
            <person name="Kautmanova I."/>
            <person name="Kiss B."/>
            <person name="Kocsube S."/>
            <person name="Kotiranta H."/>
            <person name="LaButti K.M."/>
            <person name="Lechner B.E."/>
            <person name="Liimatainen K."/>
            <person name="Lipzen A."/>
            <person name="Lukacs Z."/>
            <person name="Mihaltcheva S."/>
            <person name="Morgado L.N."/>
            <person name="Niskanen T."/>
            <person name="Noordeloos M.E."/>
            <person name="Ohm R.A."/>
            <person name="Ortiz-Santana B."/>
            <person name="Ovrebo C."/>
            <person name="Racz N."/>
            <person name="Riley R."/>
            <person name="Savchenko A."/>
            <person name="Shiryaev A."/>
            <person name="Soop K."/>
            <person name="Spirin V."/>
            <person name="Szebenyi C."/>
            <person name="Tomsovsky M."/>
            <person name="Tulloss R.E."/>
            <person name="Uehling J."/>
            <person name="Grigoriev I.V."/>
            <person name="Vagvolgyi C."/>
            <person name="Papp T."/>
            <person name="Martin F.M."/>
            <person name="Miettinen O."/>
            <person name="Hibbett D.S."/>
            <person name="Nagy L.G."/>
        </authorList>
    </citation>
    <scope>NUCLEOTIDE SEQUENCE [LARGE SCALE GENOMIC DNA]</scope>
    <source>
        <strain evidence="1 2">NL-1719</strain>
    </source>
</reference>
<dbReference type="EMBL" id="ML208296">
    <property type="protein sequence ID" value="TFK71528.1"/>
    <property type="molecule type" value="Genomic_DNA"/>
</dbReference>
<accession>A0ACD3AZU4</accession>
<organism evidence="1 2">
    <name type="scientific">Pluteus cervinus</name>
    <dbReference type="NCBI Taxonomy" id="181527"/>
    <lineage>
        <taxon>Eukaryota</taxon>
        <taxon>Fungi</taxon>
        <taxon>Dikarya</taxon>
        <taxon>Basidiomycota</taxon>
        <taxon>Agaricomycotina</taxon>
        <taxon>Agaricomycetes</taxon>
        <taxon>Agaricomycetidae</taxon>
        <taxon>Agaricales</taxon>
        <taxon>Pluteineae</taxon>
        <taxon>Pluteaceae</taxon>
        <taxon>Pluteus</taxon>
    </lineage>
</organism>
<gene>
    <name evidence="1" type="ORF">BDN72DRAFT_957966</name>
</gene>
<evidence type="ECO:0000313" key="2">
    <source>
        <dbReference type="Proteomes" id="UP000308600"/>
    </source>
</evidence>
<name>A0ACD3AZU4_9AGAR</name>
<protein>
    <submittedName>
        <fullName evidence="1">Uncharacterized protein</fullName>
    </submittedName>
</protein>
<proteinExistence type="predicted"/>
<keyword evidence="2" id="KW-1185">Reference proteome</keyword>
<dbReference type="Proteomes" id="UP000308600">
    <property type="component" value="Unassembled WGS sequence"/>
</dbReference>
<sequence length="192" mass="21956">MSTSTSSSRKVPPLAESGVFALQASIDIDAPREKVWKVLMDWGGYEEWNPFVRNQQLTDQSRQPLPAQLQMTPNEGQHLLISPVHVPPTFSKPGLLQSQSAFEIITVLDHENYRCAWENVEFPRWLMNAERWQMLTEVEVDVDGARKKVTRYETIEVFGGILAYFIVWFVGANLRKGFTAMAEGLKKRSEEL</sequence>
<evidence type="ECO:0000313" key="1">
    <source>
        <dbReference type="EMBL" id="TFK71528.1"/>
    </source>
</evidence>